<sequence>MMKDEFLKKLRSHLVKIPEKEKQEILSDYVEHFQHGFHKGRTEEEMVRTLGDPRKIARELIADYHLERAQENQSFVSLFRATFTFLGLGFFNLVFMLGPLIIVLSVIFSMYVTSLILLITPLFAIEALLMESSLLEFLLRLLTSLIGAGVGLLLGMGTVRFSRTFFGWFIRYLKSNLNIIKGVNKHA</sequence>
<dbReference type="Proteomes" id="UP000198534">
    <property type="component" value="Unassembled WGS sequence"/>
</dbReference>
<dbReference type="STRING" id="1048340.SAMN05444487_1105"/>
<dbReference type="Pfam" id="PF22564">
    <property type="entry name" value="HAAS"/>
    <property type="match status" value="1"/>
</dbReference>
<keyword evidence="1" id="KW-0472">Membrane</keyword>
<gene>
    <name evidence="2" type="ORF">SAMN05444487_1105</name>
</gene>
<dbReference type="AlphaFoldDB" id="A0A1H2YUC4"/>
<keyword evidence="3" id="KW-1185">Reference proteome</keyword>
<feature type="transmembrane region" description="Helical" evidence="1">
    <location>
        <begin position="75"/>
        <end position="95"/>
    </location>
</feature>
<dbReference type="EMBL" id="FNNQ01000010">
    <property type="protein sequence ID" value="SDX08647.1"/>
    <property type="molecule type" value="Genomic_DNA"/>
</dbReference>
<evidence type="ECO:0000313" key="2">
    <source>
        <dbReference type="EMBL" id="SDX08647.1"/>
    </source>
</evidence>
<accession>A0A1H2YUC4</accession>
<reference evidence="2 3" key="1">
    <citation type="submission" date="2016-10" db="EMBL/GenBank/DDBJ databases">
        <authorList>
            <person name="de Groot N.N."/>
        </authorList>
    </citation>
    <scope>NUCLEOTIDE SEQUENCE [LARGE SCALE GENOMIC DNA]</scope>
    <source>
        <strain evidence="2 3">DSM 45610</strain>
    </source>
</reference>
<evidence type="ECO:0000256" key="1">
    <source>
        <dbReference type="SAM" id="Phobius"/>
    </source>
</evidence>
<evidence type="ECO:0000313" key="3">
    <source>
        <dbReference type="Proteomes" id="UP000198534"/>
    </source>
</evidence>
<proteinExistence type="predicted"/>
<protein>
    <submittedName>
        <fullName evidence="2">Uncharacterized membrane protein</fullName>
    </submittedName>
</protein>
<name>A0A1H2YUC4_9BACL</name>
<dbReference type="RefSeq" id="WP_091740318.1">
    <property type="nucleotide sequence ID" value="NZ_FNNQ01000010.1"/>
</dbReference>
<feature type="transmembrane region" description="Helical" evidence="1">
    <location>
        <begin position="137"/>
        <end position="159"/>
    </location>
</feature>
<keyword evidence="1" id="KW-1133">Transmembrane helix</keyword>
<feature type="transmembrane region" description="Helical" evidence="1">
    <location>
        <begin position="101"/>
        <end position="125"/>
    </location>
</feature>
<organism evidence="2 3">
    <name type="scientific">Marininema mesophilum</name>
    <dbReference type="NCBI Taxonomy" id="1048340"/>
    <lineage>
        <taxon>Bacteria</taxon>
        <taxon>Bacillati</taxon>
        <taxon>Bacillota</taxon>
        <taxon>Bacilli</taxon>
        <taxon>Bacillales</taxon>
        <taxon>Thermoactinomycetaceae</taxon>
        <taxon>Marininema</taxon>
    </lineage>
</organism>
<keyword evidence="1" id="KW-0812">Transmembrane</keyword>
<dbReference type="OrthoDB" id="9804829at2"/>